<evidence type="ECO:0000256" key="1">
    <source>
        <dbReference type="PROSITE-ProRule" id="PRU00529"/>
    </source>
</evidence>
<dbReference type="CDD" id="cd11717">
    <property type="entry name" value="THUMP_THUMPD1_like"/>
    <property type="match status" value="1"/>
</dbReference>
<dbReference type="PANTHER" id="PTHR13452:SF10">
    <property type="entry name" value="THUMP DOMAIN-CONTAINING PROTEIN 1"/>
    <property type="match status" value="1"/>
</dbReference>
<organism evidence="3 4">
    <name type="scientific">Caulochytrium protostelioides</name>
    <dbReference type="NCBI Taxonomy" id="1555241"/>
    <lineage>
        <taxon>Eukaryota</taxon>
        <taxon>Fungi</taxon>
        <taxon>Fungi incertae sedis</taxon>
        <taxon>Chytridiomycota</taxon>
        <taxon>Chytridiomycota incertae sedis</taxon>
        <taxon>Chytridiomycetes</taxon>
        <taxon>Caulochytriales</taxon>
        <taxon>Caulochytriaceae</taxon>
        <taxon>Caulochytrium</taxon>
    </lineage>
</organism>
<feature type="domain" description="THUMP" evidence="2">
    <location>
        <begin position="113"/>
        <end position="217"/>
    </location>
</feature>
<feature type="non-terminal residue" evidence="3">
    <location>
        <position position="244"/>
    </location>
</feature>
<dbReference type="Pfam" id="PF02926">
    <property type="entry name" value="THUMP"/>
    <property type="match status" value="1"/>
</dbReference>
<protein>
    <recommendedName>
        <fullName evidence="2">THUMP domain-containing protein</fullName>
    </recommendedName>
</protein>
<dbReference type="InterPro" id="IPR004114">
    <property type="entry name" value="THUMP_dom"/>
</dbReference>
<dbReference type="PANTHER" id="PTHR13452">
    <property type="entry name" value="THUMP DOMAIN CONTAINING PROTEIN 1-RELATED"/>
    <property type="match status" value="1"/>
</dbReference>
<dbReference type="SMART" id="SM00981">
    <property type="entry name" value="THUMP"/>
    <property type="match status" value="1"/>
</dbReference>
<evidence type="ECO:0000259" key="2">
    <source>
        <dbReference type="PROSITE" id="PS51165"/>
    </source>
</evidence>
<dbReference type="Gene3D" id="3.30.2300.10">
    <property type="entry name" value="THUMP superfamily"/>
    <property type="match status" value="1"/>
</dbReference>
<dbReference type="FunFam" id="3.30.2300.10:FF:000001">
    <property type="entry name" value="THUMP domain-containing protein 1"/>
    <property type="match status" value="1"/>
</dbReference>
<keyword evidence="1" id="KW-0694">RNA-binding</keyword>
<evidence type="ECO:0000313" key="3">
    <source>
        <dbReference type="EMBL" id="RKO96648.1"/>
    </source>
</evidence>
<accession>A0A4P9WWS4</accession>
<dbReference type="PROSITE" id="PS51165">
    <property type="entry name" value="THUMP"/>
    <property type="match status" value="1"/>
</dbReference>
<name>A0A4P9WWS4_9FUNG</name>
<dbReference type="Proteomes" id="UP000268535">
    <property type="component" value="Unassembled WGS sequence"/>
</dbReference>
<dbReference type="InterPro" id="IPR040183">
    <property type="entry name" value="THUMPD1-like"/>
</dbReference>
<evidence type="ECO:0000313" key="4">
    <source>
        <dbReference type="Proteomes" id="UP000268535"/>
    </source>
</evidence>
<dbReference type="EMBL" id="ML009741">
    <property type="protein sequence ID" value="RKO96648.1"/>
    <property type="molecule type" value="Genomic_DNA"/>
</dbReference>
<reference evidence="4" key="1">
    <citation type="journal article" date="2018" name="Nat. Microbiol.">
        <title>Leveraging single-cell genomics to expand the fungal tree of life.</title>
        <authorList>
            <person name="Ahrendt S.R."/>
            <person name="Quandt C.A."/>
            <person name="Ciobanu D."/>
            <person name="Clum A."/>
            <person name="Salamov A."/>
            <person name="Andreopoulos B."/>
            <person name="Cheng J.F."/>
            <person name="Woyke T."/>
            <person name="Pelin A."/>
            <person name="Henrissat B."/>
            <person name="Reynolds N.K."/>
            <person name="Benny G.L."/>
            <person name="Smith M.E."/>
            <person name="James T.Y."/>
            <person name="Grigoriev I.V."/>
        </authorList>
    </citation>
    <scope>NUCLEOTIDE SEQUENCE [LARGE SCALE GENOMIC DNA]</scope>
    <source>
        <strain evidence="4">ATCC 52028</strain>
    </source>
</reference>
<dbReference type="SUPFAM" id="SSF143437">
    <property type="entry name" value="THUMP domain-like"/>
    <property type="match status" value="1"/>
</dbReference>
<sequence>GIMVTTALRHEKQASKEMRNLFCDVADRLYGPEPLDGTAPPAATATAAAGAAANDVDDQLERELAALREPALDATGRTRRRFWWHDLDIACVCFCEVQPPVDPARIVTSLCETLAQAPQPMTRYTSRALPIQATCMANLPEMVRIAKLLFQKHFPQDAPCTFSIQAKVRNHTKTTRMEIIEALAAVAPKTATVDLTRPELVVIVEVCKTIAMMSVVRDYHTYKKFNLEVLGQSDAASTAAPAAG</sequence>
<dbReference type="GO" id="GO:0003723">
    <property type="term" value="F:RNA binding"/>
    <property type="evidence" value="ECO:0007669"/>
    <property type="project" value="UniProtKB-UniRule"/>
</dbReference>
<feature type="non-terminal residue" evidence="3">
    <location>
        <position position="1"/>
    </location>
</feature>
<proteinExistence type="predicted"/>
<dbReference type="GO" id="GO:0006400">
    <property type="term" value="P:tRNA modification"/>
    <property type="evidence" value="ECO:0007669"/>
    <property type="project" value="InterPro"/>
</dbReference>
<gene>
    <name evidence="3" type="ORF">CAUPRSCDRAFT_4804</name>
</gene>
<dbReference type="AlphaFoldDB" id="A0A4P9WWS4"/>